<keyword evidence="1" id="KW-0472">Membrane</keyword>
<sequence length="158" mass="16618">MFDTAVESTYVWLALAVVGAGVFGLALRIPTAPPPDATGVARTVDSVASSPHEATARHPLDARQIRLGSHRLGLRGPGGDAHASLAYGPVVPATGGDGDRLAAVLEGVPPNRVFASKQRFARALDRSRVRDPSWQPAPETLVVRRVTWGEVNATLVGE</sequence>
<accession>A0ABD5XW88</accession>
<proteinExistence type="predicted"/>
<name>A0ABD5XW88_9EURY</name>
<evidence type="ECO:0000313" key="3">
    <source>
        <dbReference type="Proteomes" id="UP001596432"/>
    </source>
</evidence>
<reference evidence="2 3" key="1">
    <citation type="journal article" date="2019" name="Int. J. Syst. Evol. Microbiol.">
        <title>The Global Catalogue of Microorganisms (GCM) 10K type strain sequencing project: providing services to taxonomists for standard genome sequencing and annotation.</title>
        <authorList>
            <consortium name="The Broad Institute Genomics Platform"/>
            <consortium name="The Broad Institute Genome Sequencing Center for Infectious Disease"/>
            <person name="Wu L."/>
            <person name="Ma J."/>
        </authorList>
    </citation>
    <scope>NUCLEOTIDE SEQUENCE [LARGE SCALE GENOMIC DNA]</scope>
    <source>
        <strain evidence="2 3">XZYJT29</strain>
    </source>
</reference>
<keyword evidence="1" id="KW-0812">Transmembrane</keyword>
<dbReference type="GeneID" id="78819669"/>
<protein>
    <submittedName>
        <fullName evidence="2">Uncharacterized protein</fullName>
    </submittedName>
</protein>
<organism evidence="2 3">
    <name type="scientific">Halosimplex aquaticum</name>
    <dbReference type="NCBI Taxonomy" id="3026162"/>
    <lineage>
        <taxon>Archaea</taxon>
        <taxon>Methanobacteriati</taxon>
        <taxon>Methanobacteriota</taxon>
        <taxon>Stenosarchaea group</taxon>
        <taxon>Halobacteria</taxon>
        <taxon>Halobacteriales</taxon>
        <taxon>Haloarculaceae</taxon>
        <taxon>Halosimplex</taxon>
    </lineage>
</organism>
<keyword evidence="3" id="KW-1185">Reference proteome</keyword>
<evidence type="ECO:0000256" key="1">
    <source>
        <dbReference type="SAM" id="Phobius"/>
    </source>
</evidence>
<evidence type="ECO:0000313" key="2">
    <source>
        <dbReference type="EMBL" id="MFC7139413.1"/>
    </source>
</evidence>
<feature type="transmembrane region" description="Helical" evidence="1">
    <location>
        <begin position="12"/>
        <end position="29"/>
    </location>
</feature>
<dbReference type="AlphaFoldDB" id="A0ABD5XW88"/>
<keyword evidence="1" id="KW-1133">Transmembrane helix</keyword>
<gene>
    <name evidence="2" type="ORF">ACFQMA_06120</name>
</gene>
<dbReference type="Proteomes" id="UP001596432">
    <property type="component" value="Unassembled WGS sequence"/>
</dbReference>
<dbReference type="EMBL" id="JBHTAS010000001">
    <property type="protein sequence ID" value="MFC7139413.1"/>
    <property type="molecule type" value="Genomic_DNA"/>
</dbReference>
<dbReference type="InterPro" id="IPR055707">
    <property type="entry name" value="DUF7283"/>
</dbReference>
<comment type="caution">
    <text evidence="2">The sequence shown here is derived from an EMBL/GenBank/DDBJ whole genome shotgun (WGS) entry which is preliminary data.</text>
</comment>
<dbReference type="Pfam" id="PF23954">
    <property type="entry name" value="DUF7283"/>
    <property type="match status" value="1"/>
</dbReference>
<dbReference type="RefSeq" id="WP_274325002.1">
    <property type="nucleotide sequence ID" value="NZ_CP118158.1"/>
</dbReference>